<reference evidence="1 2" key="1">
    <citation type="journal article" date="2014" name="PLoS Genet.">
        <title>Phylogenetically driven sequencing of extremely halophilic archaea reveals strategies for static and dynamic osmo-response.</title>
        <authorList>
            <person name="Becker E.A."/>
            <person name="Seitzer P.M."/>
            <person name="Tritt A."/>
            <person name="Larsen D."/>
            <person name="Krusor M."/>
            <person name="Yao A.I."/>
            <person name="Wu D."/>
            <person name="Madern D."/>
            <person name="Eisen J.A."/>
            <person name="Darling A.E."/>
            <person name="Facciotti M.T."/>
        </authorList>
    </citation>
    <scope>NUCLEOTIDE SEQUENCE [LARGE SCALE GENOMIC DNA]</scope>
    <source>
        <strain evidence="1 2">GA33</strain>
    </source>
</reference>
<protein>
    <recommendedName>
        <fullName evidence="3">Class I SAM-dependent methyltransferase</fullName>
    </recommendedName>
</protein>
<name>L9VMN5_9EURY</name>
<dbReference type="EMBL" id="AOHW01000043">
    <property type="protein sequence ID" value="ELY38247.1"/>
    <property type="molecule type" value="Genomic_DNA"/>
</dbReference>
<evidence type="ECO:0000313" key="2">
    <source>
        <dbReference type="Proteomes" id="UP000011599"/>
    </source>
</evidence>
<evidence type="ECO:0000313" key="1">
    <source>
        <dbReference type="EMBL" id="ELY38247.1"/>
    </source>
</evidence>
<organism evidence="1 2">
    <name type="scientific">Natronorubrum tibetense GA33</name>
    <dbReference type="NCBI Taxonomy" id="1114856"/>
    <lineage>
        <taxon>Archaea</taxon>
        <taxon>Methanobacteriati</taxon>
        <taxon>Methanobacteriota</taxon>
        <taxon>Stenosarchaea group</taxon>
        <taxon>Halobacteria</taxon>
        <taxon>Halobacteriales</taxon>
        <taxon>Natrialbaceae</taxon>
        <taxon>Natronorubrum</taxon>
    </lineage>
</organism>
<dbReference type="SUPFAM" id="SSF53335">
    <property type="entry name" value="S-adenosyl-L-methionine-dependent methyltransferases"/>
    <property type="match status" value="1"/>
</dbReference>
<dbReference type="Proteomes" id="UP000011599">
    <property type="component" value="Unassembled WGS sequence"/>
</dbReference>
<comment type="caution">
    <text evidence="1">The sequence shown here is derived from an EMBL/GenBank/DDBJ whole genome shotgun (WGS) entry which is preliminary data.</text>
</comment>
<dbReference type="RefSeq" id="WP_006091831.1">
    <property type="nucleotide sequence ID" value="NZ_AOHW01000043.1"/>
</dbReference>
<accession>L9VMN5</accession>
<dbReference type="Gene3D" id="3.40.50.150">
    <property type="entry name" value="Vaccinia Virus protein VP39"/>
    <property type="match status" value="1"/>
</dbReference>
<dbReference type="InterPro" id="IPR029063">
    <property type="entry name" value="SAM-dependent_MTases_sf"/>
</dbReference>
<sequence length="325" mass="35613">MLRAGDDRRWSDVTDSMQTYLEAKRTVDDRALNRRVLERFTTALSNRPEPVRIVELGCGVGTMIARFAEWDCLPARVSYRAVDRDVASIQRARELVPARLEAAGYTVAPLESEADETVEGGIPKSTTVGARPDESGGDAATRLEITLEVADGFGLEDDADAVVAAALLDIVALEDAIPGIADLLGDDGLCYAPITYDGGTTFAPRDRLDDRIEAQYHRHMDEVRDEGSSQAGSELLTRLPRQGWGVLAAGGSDWIVRPREGEYPDDEDAVVGRVLETMADALEEVSSPGLEASVREGWFDRRWRELEDGELVYVAHNLDVLARVP</sequence>
<proteinExistence type="predicted"/>
<dbReference type="eggNOG" id="arCOG04526">
    <property type="taxonomic scope" value="Archaea"/>
</dbReference>
<evidence type="ECO:0008006" key="3">
    <source>
        <dbReference type="Google" id="ProtNLM"/>
    </source>
</evidence>
<keyword evidence="2" id="KW-1185">Reference proteome</keyword>
<dbReference type="STRING" id="1114856.GCA_000383975_00367"/>
<dbReference type="AlphaFoldDB" id="L9VMN5"/>
<gene>
    <name evidence="1" type="ORF">C496_18448</name>
</gene>
<dbReference type="OrthoDB" id="338984at2157"/>
<dbReference type="PATRIC" id="fig|1114856.3.peg.3826"/>